<feature type="compositionally biased region" description="Basic and acidic residues" evidence="1">
    <location>
        <begin position="322"/>
        <end position="331"/>
    </location>
</feature>
<feature type="region of interest" description="Disordered" evidence="1">
    <location>
        <begin position="223"/>
        <end position="331"/>
    </location>
</feature>
<name>A0ABV2VJQ1_9ACTN</name>
<accession>A0ABV2VJQ1</accession>
<dbReference type="RefSeq" id="WP_355664167.1">
    <property type="nucleotide sequence ID" value="NZ_JBEXRX010000018.1"/>
</dbReference>
<feature type="region of interest" description="Disordered" evidence="1">
    <location>
        <begin position="1"/>
        <end position="37"/>
    </location>
</feature>
<evidence type="ECO:0000313" key="2">
    <source>
        <dbReference type="EMBL" id="MEU0152187.1"/>
    </source>
</evidence>
<evidence type="ECO:0000256" key="1">
    <source>
        <dbReference type="SAM" id="MobiDB-lite"/>
    </source>
</evidence>
<reference evidence="2 3" key="1">
    <citation type="submission" date="2024-06" db="EMBL/GenBank/DDBJ databases">
        <title>The Natural Products Discovery Center: Release of the First 8490 Sequenced Strains for Exploring Actinobacteria Biosynthetic Diversity.</title>
        <authorList>
            <person name="Kalkreuter E."/>
            <person name="Kautsar S.A."/>
            <person name="Yang D."/>
            <person name="Bader C.D."/>
            <person name="Teijaro C.N."/>
            <person name="Fluegel L."/>
            <person name="Davis C.M."/>
            <person name="Simpson J.R."/>
            <person name="Lauterbach L."/>
            <person name="Steele A.D."/>
            <person name="Gui C."/>
            <person name="Meng S."/>
            <person name="Li G."/>
            <person name="Viehrig K."/>
            <person name="Ye F."/>
            <person name="Su P."/>
            <person name="Kiefer A.F."/>
            <person name="Nichols A."/>
            <person name="Cepeda A.J."/>
            <person name="Yan W."/>
            <person name="Fan B."/>
            <person name="Jiang Y."/>
            <person name="Adhikari A."/>
            <person name="Zheng C.-J."/>
            <person name="Schuster L."/>
            <person name="Cowan T.M."/>
            <person name="Smanski M.J."/>
            <person name="Chevrette M.G."/>
            <person name="De Carvalho L.P.S."/>
            <person name="Shen B."/>
        </authorList>
    </citation>
    <scope>NUCLEOTIDE SEQUENCE [LARGE SCALE GENOMIC DNA]</scope>
    <source>
        <strain evidence="2 3">NPDC006286</strain>
    </source>
</reference>
<organism evidence="2 3">
    <name type="scientific">Micromonospora fulviviridis</name>
    <dbReference type="NCBI Taxonomy" id="47860"/>
    <lineage>
        <taxon>Bacteria</taxon>
        <taxon>Bacillati</taxon>
        <taxon>Actinomycetota</taxon>
        <taxon>Actinomycetes</taxon>
        <taxon>Micromonosporales</taxon>
        <taxon>Micromonosporaceae</taxon>
        <taxon>Micromonospora</taxon>
    </lineage>
</organism>
<dbReference type="EMBL" id="JBEXRX010000018">
    <property type="protein sequence ID" value="MEU0152187.1"/>
    <property type="molecule type" value="Genomic_DNA"/>
</dbReference>
<keyword evidence="3" id="KW-1185">Reference proteome</keyword>
<gene>
    <name evidence="2" type="ORF">ABZ071_09715</name>
</gene>
<dbReference type="Proteomes" id="UP001550348">
    <property type="component" value="Unassembled WGS sequence"/>
</dbReference>
<sequence>MTGTPGDHDGETDDTSPADGTAATPAGGQVPDRPEPARERWERWLVRGRQLWAATRRGAERLWTAARPLLDQLRWQEAESSPVTLVDRRVAPTLLVPAQGQVYHFVVRTTFTWTSDNARPELFGWYVEQFQPQAMQRFRRIAVRCAAEIPPDRPRAFMIALEGAMTGDDALPWGYERGEVTFTCEPDVSVYLDEPVRKLLQPYWDQRIALEWQRDLDRRRAEYTEEQRAARPAAAQEDGGVPAGGMPEALREERPPQQRESGAGGARRRPAEQGRRGPRPGSPVEQFTPLEPLLPPAAPPPPRPAPGRRPASAGGPTQASGDPDHPEPPEA</sequence>
<protein>
    <submittedName>
        <fullName evidence="2">Uncharacterized protein</fullName>
    </submittedName>
</protein>
<comment type="caution">
    <text evidence="2">The sequence shown here is derived from an EMBL/GenBank/DDBJ whole genome shotgun (WGS) entry which is preliminary data.</text>
</comment>
<feature type="compositionally biased region" description="Low complexity" evidence="1">
    <location>
        <begin position="17"/>
        <end position="28"/>
    </location>
</feature>
<evidence type="ECO:0000313" key="3">
    <source>
        <dbReference type="Proteomes" id="UP001550348"/>
    </source>
</evidence>
<feature type="compositionally biased region" description="Pro residues" evidence="1">
    <location>
        <begin position="292"/>
        <end position="307"/>
    </location>
</feature>
<proteinExistence type="predicted"/>